<evidence type="ECO:0000313" key="3">
    <source>
        <dbReference type="Proteomes" id="UP000799440"/>
    </source>
</evidence>
<dbReference type="AlphaFoldDB" id="A0A6A6V883"/>
<evidence type="ECO:0000256" key="1">
    <source>
        <dbReference type="SAM" id="MobiDB-lite"/>
    </source>
</evidence>
<reference evidence="2" key="1">
    <citation type="journal article" date="2020" name="Stud. Mycol.">
        <title>101 Dothideomycetes genomes: a test case for predicting lifestyles and emergence of pathogens.</title>
        <authorList>
            <person name="Haridas S."/>
            <person name="Albert R."/>
            <person name="Binder M."/>
            <person name="Bloem J."/>
            <person name="Labutti K."/>
            <person name="Salamov A."/>
            <person name="Andreopoulos B."/>
            <person name="Baker S."/>
            <person name="Barry K."/>
            <person name="Bills G."/>
            <person name="Bluhm B."/>
            <person name="Cannon C."/>
            <person name="Castanera R."/>
            <person name="Culley D."/>
            <person name="Daum C."/>
            <person name="Ezra D."/>
            <person name="Gonzalez J."/>
            <person name="Henrissat B."/>
            <person name="Kuo A."/>
            <person name="Liang C."/>
            <person name="Lipzen A."/>
            <person name="Lutzoni F."/>
            <person name="Magnuson J."/>
            <person name="Mondo S."/>
            <person name="Nolan M."/>
            <person name="Ohm R."/>
            <person name="Pangilinan J."/>
            <person name="Park H.-J."/>
            <person name="Ramirez L."/>
            <person name="Alfaro M."/>
            <person name="Sun H."/>
            <person name="Tritt A."/>
            <person name="Yoshinaga Y."/>
            <person name="Zwiers L.-H."/>
            <person name="Turgeon B."/>
            <person name="Goodwin S."/>
            <person name="Spatafora J."/>
            <person name="Crous P."/>
            <person name="Grigoriev I."/>
        </authorList>
    </citation>
    <scope>NUCLEOTIDE SEQUENCE</scope>
    <source>
        <strain evidence="2">CBS 119925</strain>
    </source>
</reference>
<name>A0A6A6V883_9PLEO</name>
<organism evidence="2 3">
    <name type="scientific">Sporormia fimetaria CBS 119925</name>
    <dbReference type="NCBI Taxonomy" id="1340428"/>
    <lineage>
        <taxon>Eukaryota</taxon>
        <taxon>Fungi</taxon>
        <taxon>Dikarya</taxon>
        <taxon>Ascomycota</taxon>
        <taxon>Pezizomycotina</taxon>
        <taxon>Dothideomycetes</taxon>
        <taxon>Pleosporomycetidae</taxon>
        <taxon>Pleosporales</taxon>
        <taxon>Sporormiaceae</taxon>
        <taxon>Sporormia</taxon>
    </lineage>
</organism>
<gene>
    <name evidence="2" type="ORF">M011DRAFT_468110</name>
</gene>
<protein>
    <submittedName>
        <fullName evidence="2">Uncharacterized protein</fullName>
    </submittedName>
</protein>
<feature type="compositionally biased region" description="Polar residues" evidence="1">
    <location>
        <begin position="25"/>
        <end position="35"/>
    </location>
</feature>
<accession>A0A6A6V883</accession>
<proteinExistence type="predicted"/>
<evidence type="ECO:0000313" key="2">
    <source>
        <dbReference type="EMBL" id="KAF2746818.1"/>
    </source>
</evidence>
<feature type="region of interest" description="Disordered" evidence="1">
    <location>
        <begin position="21"/>
        <end position="80"/>
    </location>
</feature>
<dbReference type="Proteomes" id="UP000799440">
    <property type="component" value="Unassembled WGS sequence"/>
</dbReference>
<sequence>MLNLQTRASLLTAAPLHFLSGVAPDQQTTPGTPISLSKADGECEHSISPPPNSFSAEGALSIPISPPLPTPHLEESLYSD</sequence>
<keyword evidence="3" id="KW-1185">Reference proteome</keyword>
<dbReference type="EMBL" id="MU006575">
    <property type="protein sequence ID" value="KAF2746818.1"/>
    <property type="molecule type" value="Genomic_DNA"/>
</dbReference>